<organism evidence="1 2">
    <name type="scientific">Entomophthora muscae</name>
    <dbReference type="NCBI Taxonomy" id="34485"/>
    <lineage>
        <taxon>Eukaryota</taxon>
        <taxon>Fungi</taxon>
        <taxon>Fungi incertae sedis</taxon>
        <taxon>Zoopagomycota</taxon>
        <taxon>Entomophthoromycotina</taxon>
        <taxon>Entomophthoromycetes</taxon>
        <taxon>Entomophthorales</taxon>
        <taxon>Entomophthoraceae</taxon>
        <taxon>Entomophthora</taxon>
    </lineage>
</organism>
<evidence type="ECO:0000313" key="1">
    <source>
        <dbReference type="EMBL" id="KAJ9066619.1"/>
    </source>
</evidence>
<sequence length="392" mass="42913">MVLNPWTPLASSCPTPNLAKYVIPAVTLLYLAGSLRQYNILAKAFRQAMNLYPTIYALNGFEPSDLPSYRDLEEIPKHLVKIEVEAKGGGNNTPPDSFTYTAVTLSQWGLWINFLENSPIVATEFPDFPANISARIENSSSLETQAQEQESNPDPKPSQASGPVDQRTAHLRFAGIKPPQADTKNVGHCSETGQTKEIIAPNGRLITAPNGGTEAANISFMNLKSTPVANQEPSPESGTGPQPDPMTTTLKQVNQVANLISLTNERTPGLSAIFLPLNQSTKIPWTHISQCPDLPPMENIKFGGGVLYRPKDPALQTLYHFLIKLIQLLPYFIFAFYQISTRSHGTPAPPPAVSCPPGVPFGPVHFTDYPLKPKYKDYTPEKILKLDPLACI</sequence>
<protein>
    <submittedName>
        <fullName evidence="1">Uncharacterized protein</fullName>
    </submittedName>
</protein>
<dbReference type="EMBL" id="QTSX02004283">
    <property type="protein sequence ID" value="KAJ9066619.1"/>
    <property type="molecule type" value="Genomic_DNA"/>
</dbReference>
<gene>
    <name evidence="1" type="ORF">DSO57_1007694</name>
</gene>
<keyword evidence="2" id="KW-1185">Reference proteome</keyword>
<proteinExistence type="predicted"/>
<accession>A0ACC2SW45</accession>
<dbReference type="Proteomes" id="UP001165960">
    <property type="component" value="Unassembled WGS sequence"/>
</dbReference>
<comment type="caution">
    <text evidence="1">The sequence shown here is derived from an EMBL/GenBank/DDBJ whole genome shotgun (WGS) entry which is preliminary data.</text>
</comment>
<evidence type="ECO:0000313" key="2">
    <source>
        <dbReference type="Proteomes" id="UP001165960"/>
    </source>
</evidence>
<name>A0ACC2SW45_9FUNG</name>
<reference evidence="1" key="1">
    <citation type="submission" date="2022-04" db="EMBL/GenBank/DDBJ databases">
        <title>Genome of the entomopathogenic fungus Entomophthora muscae.</title>
        <authorList>
            <person name="Elya C."/>
            <person name="Lovett B.R."/>
            <person name="Lee E."/>
            <person name="Macias A.M."/>
            <person name="Hajek A.E."/>
            <person name="De Bivort B.L."/>
            <person name="Kasson M.T."/>
            <person name="De Fine Licht H.H."/>
            <person name="Stajich J.E."/>
        </authorList>
    </citation>
    <scope>NUCLEOTIDE SEQUENCE</scope>
    <source>
        <strain evidence="1">Berkeley</strain>
    </source>
</reference>